<feature type="non-terminal residue" evidence="1">
    <location>
        <position position="1"/>
    </location>
</feature>
<dbReference type="AlphaFoldDB" id="A0A0F9JE40"/>
<evidence type="ECO:0000313" key="1">
    <source>
        <dbReference type="EMBL" id="KKM04136.1"/>
    </source>
</evidence>
<name>A0A0F9JE40_9ZZZZ</name>
<organism evidence="1">
    <name type="scientific">marine sediment metagenome</name>
    <dbReference type="NCBI Taxonomy" id="412755"/>
    <lineage>
        <taxon>unclassified sequences</taxon>
        <taxon>metagenomes</taxon>
        <taxon>ecological metagenomes</taxon>
    </lineage>
</organism>
<proteinExistence type="predicted"/>
<accession>A0A0F9JE40</accession>
<dbReference type="EMBL" id="LAZR01016523">
    <property type="protein sequence ID" value="KKM04136.1"/>
    <property type="molecule type" value="Genomic_DNA"/>
</dbReference>
<gene>
    <name evidence="1" type="ORF">LCGC14_1767230</name>
</gene>
<sequence length="572" mass="64803">WMERYKASESYCTDFFEAGRKNYNLYKSYQESDAKVYKHNIFVPYSFAYCEDMIAYFMLSIMASPVTFSFEPRMKAISLQLCNEIQQLVNWVLTEESVEFVLELEEIIKSVNIFNVGYLLNYPTVEQKRIATGESDWPVAGMEGWSVKNVFSRYHLNTPHPHDIYPEPQAKRLSRANWVIKAASENFSNLKKIEAKEGYIPGKLDMARGYTRQSPVGEMLSGIGLGSGGDWAFNTKTNKIEILDCMSGSDVITIAGRSAIIQDTTKENIKPSSFDFPLLDCRTTGGLGEFFGMGVIEQIKPTQLEMNLLRSQRRDNISLILNKVFTYDISIGEIDWASLISAPGNIIIGKNIKECLSELEYTDVTGSAFKESEDLKYDMQNISAMWDYARGGTPRRRETATGIIRLQQAAQSRNEWQLRKIDAYILQPLAKRIVVALREYLPREDYEAIIGKDQVLPNGQVVKWNRADEFYGLDLDQLKRMLQVQPLTESIVSIKEVELNAMLQAFDRLVQLPEVNRTALIKQLLYKLGNKDVNSILPQLSEGGQEGLSVGLKELAGQEGLPGMKPDVVPTI</sequence>
<comment type="caution">
    <text evidence="1">The sequence shown here is derived from an EMBL/GenBank/DDBJ whole genome shotgun (WGS) entry which is preliminary data.</text>
</comment>
<protein>
    <submittedName>
        <fullName evidence="1">Uncharacterized protein</fullName>
    </submittedName>
</protein>
<reference evidence="1" key="1">
    <citation type="journal article" date="2015" name="Nature">
        <title>Complex archaea that bridge the gap between prokaryotes and eukaryotes.</title>
        <authorList>
            <person name="Spang A."/>
            <person name="Saw J.H."/>
            <person name="Jorgensen S.L."/>
            <person name="Zaremba-Niedzwiedzka K."/>
            <person name="Martijn J."/>
            <person name="Lind A.E."/>
            <person name="van Eijk R."/>
            <person name="Schleper C."/>
            <person name="Guy L."/>
            <person name="Ettema T.J."/>
        </authorList>
    </citation>
    <scope>NUCLEOTIDE SEQUENCE</scope>
</reference>